<name>A0A0A7I5E7_9BIFI</name>
<dbReference type="OrthoDB" id="3232304at2"/>
<sequence length="204" mass="23391">MYVHEVRKDTAEDADLYEELRDVWDGVGYAGLPSFDDVLPDILEWVRGIRVADTVFNDYTYQVSRLLYFDSALDESNIETAVRWLSDYGHVPRAFCGVGYAIELTDEYGRLSDQAVVQYAIDMITKDGRYCPVLDESDWERREAAWLREYFDGEVSDAILGGADRDAVFEAWRDDADPVSGDMYFDVDKLPRYIETAKGGKWNA</sequence>
<organism evidence="1 2">
    <name type="scientific">Bifidobacterium catenulatum PV20-2</name>
    <dbReference type="NCBI Taxonomy" id="1447716"/>
    <lineage>
        <taxon>Bacteria</taxon>
        <taxon>Bacillati</taxon>
        <taxon>Actinomycetota</taxon>
        <taxon>Actinomycetes</taxon>
        <taxon>Bifidobacteriales</taxon>
        <taxon>Bifidobacteriaceae</taxon>
        <taxon>Bifidobacterium</taxon>
    </lineage>
</organism>
<dbReference type="RefSeq" id="WP_039198167.1">
    <property type="nucleotide sequence ID" value="NZ_CP007456.1"/>
</dbReference>
<gene>
    <name evidence="1" type="ORF">AH68_05060</name>
</gene>
<dbReference type="HOGENOM" id="CLU_1341113_0_0_11"/>
<dbReference type="STRING" id="1447716.AH68_05060"/>
<accession>A0A0A7I5E7</accession>
<evidence type="ECO:0000313" key="2">
    <source>
        <dbReference type="Proteomes" id="UP000030625"/>
    </source>
</evidence>
<evidence type="ECO:0000313" key="1">
    <source>
        <dbReference type="EMBL" id="AIZ15438.1"/>
    </source>
</evidence>
<dbReference type="KEGG" id="bka:AH68_05060"/>
<protein>
    <submittedName>
        <fullName evidence="1">Uncharacterized protein</fullName>
    </submittedName>
</protein>
<dbReference type="Proteomes" id="UP000030625">
    <property type="component" value="Chromosome"/>
</dbReference>
<dbReference type="AlphaFoldDB" id="A0A0A7I5E7"/>
<proteinExistence type="predicted"/>
<reference evidence="1 2" key="1">
    <citation type="journal article" date="2015" name="Genome Announc.">
        <title>Complete and Assembled Genome Sequence of Bifidobacterium kashiwanohense PV20-2, Isolated from the Feces of an Anemic Kenyan Infant.</title>
        <authorList>
            <person name="Vazquez-Gutierrez P."/>
            <person name="Lacroix C."/>
            <person name="Chassard C."/>
            <person name="Klumpp J."/>
            <person name="Jans C."/>
            <person name="Stevens M.J."/>
        </authorList>
    </citation>
    <scope>NUCLEOTIDE SEQUENCE [LARGE SCALE GENOMIC DNA]</scope>
    <source>
        <strain evidence="1 2">PV20-2</strain>
    </source>
</reference>
<dbReference type="EMBL" id="CP007456">
    <property type="protein sequence ID" value="AIZ15438.1"/>
    <property type="molecule type" value="Genomic_DNA"/>
</dbReference>